<proteinExistence type="inferred from homology"/>
<dbReference type="AlphaFoldDB" id="A0A0B2VLR1"/>
<keyword evidence="6 10" id="KW-0547">Nucleotide-binding</keyword>
<name>A0A0B2VLR1_TOXCA</name>
<reference evidence="13 14" key="1">
    <citation type="submission" date="2014-11" db="EMBL/GenBank/DDBJ databases">
        <title>Genetic blueprint of the zoonotic pathogen Toxocara canis.</title>
        <authorList>
            <person name="Zhu X.-Q."/>
            <person name="Korhonen P.K."/>
            <person name="Cai H."/>
            <person name="Young N.D."/>
            <person name="Nejsum P."/>
            <person name="von Samson-Himmelstjerna G."/>
            <person name="Boag P.R."/>
            <person name="Tan P."/>
            <person name="Li Q."/>
            <person name="Min J."/>
            <person name="Yang Y."/>
            <person name="Wang X."/>
            <person name="Fang X."/>
            <person name="Hall R.S."/>
            <person name="Hofmann A."/>
            <person name="Sternberg P.W."/>
            <person name="Jex A.R."/>
            <person name="Gasser R.B."/>
        </authorList>
    </citation>
    <scope>NUCLEOTIDE SEQUENCE [LARGE SCALE GENOMIC DNA]</scope>
    <source>
        <strain evidence="13">PN_DK_2014</strain>
    </source>
</reference>
<feature type="domain" description="Ubiquitin-activating enzyme E1 C-terminal" evidence="12">
    <location>
        <begin position="1068"/>
        <end position="1193"/>
    </location>
</feature>
<evidence type="ECO:0000313" key="14">
    <source>
        <dbReference type="Proteomes" id="UP000031036"/>
    </source>
</evidence>
<organism evidence="13 14">
    <name type="scientific">Toxocara canis</name>
    <name type="common">Canine roundworm</name>
    <dbReference type="NCBI Taxonomy" id="6265"/>
    <lineage>
        <taxon>Eukaryota</taxon>
        <taxon>Metazoa</taxon>
        <taxon>Ecdysozoa</taxon>
        <taxon>Nematoda</taxon>
        <taxon>Chromadorea</taxon>
        <taxon>Rhabditida</taxon>
        <taxon>Spirurina</taxon>
        <taxon>Ascaridomorpha</taxon>
        <taxon>Ascaridoidea</taxon>
        <taxon>Toxocaridae</taxon>
        <taxon>Toxocara</taxon>
    </lineage>
</organism>
<dbReference type="FunFam" id="3.40.50.720:FF:000015">
    <property type="entry name" value="Ubiquitin-activating enzyme E1 1"/>
    <property type="match status" value="1"/>
</dbReference>
<evidence type="ECO:0000256" key="3">
    <source>
        <dbReference type="ARBA" id="ARBA00005673"/>
    </source>
</evidence>
<dbReference type="OrthoDB" id="10252231at2759"/>
<dbReference type="SMART" id="SM00985">
    <property type="entry name" value="UBA_e1_C"/>
    <property type="match status" value="1"/>
</dbReference>
<dbReference type="STRING" id="6265.A0A0B2VLR1"/>
<dbReference type="OMA" id="GANLHAF"/>
<keyword evidence="8 10" id="KW-0067">ATP-binding</keyword>
<dbReference type="Gene3D" id="3.10.290.60">
    <property type="entry name" value="Ubiquitin-activating enzyme E1, UFD domain"/>
    <property type="match status" value="1"/>
</dbReference>
<dbReference type="FunFam" id="1.10.10.2660:FF:000001">
    <property type="entry name" value="Ubiquitin-activating enzyme E1 1"/>
    <property type="match status" value="1"/>
</dbReference>
<dbReference type="NCBIfam" id="TIGR01408">
    <property type="entry name" value="Ube1"/>
    <property type="match status" value="1"/>
</dbReference>
<evidence type="ECO:0000256" key="4">
    <source>
        <dbReference type="ARBA" id="ARBA00012990"/>
    </source>
</evidence>
<dbReference type="InterPro" id="IPR042063">
    <property type="entry name" value="Ubi_acti_E1_SCCH"/>
</dbReference>
<comment type="pathway">
    <text evidence="2">Protein modification; protein ubiquitination.</text>
</comment>
<feature type="compositionally biased region" description="Polar residues" evidence="11">
    <location>
        <begin position="110"/>
        <end position="129"/>
    </location>
</feature>
<dbReference type="PANTHER" id="PTHR10953">
    <property type="entry name" value="UBIQUITIN-ACTIVATING ENZYME E1"/>
    <property type="match status" value="1"/>
</dbReference>
<evidence type="ECO:0000256" key="5">
    <source>
        <dbReference type="ARBA" id="ARBA00022598"/>
    </source>
</evidence>
<evidence type="ECO:0000256" key="7">
    <source>
        <dbReference type="ARBA" id="ARBA00022786"/>
    </source>
</evidence>
<keyword evidence="14" id="KW-1185">Reference proteome</keyword>
<evidence type="ECO:0000256" key="10">
    <source>
        <dbReference type="RuleBase" id="RU000519"/>
    </source>
</evidence>
<dbReference type="Pfam" id="PF09358">
    <property type="entry name" value="E1_UFD"/>
    <property type="match status" value="1"/>
</dbReference>
<dbReference type="InterPro" id="IPR018965">
    <property type="entry name" value="Ub-activating_enz_E1_C"/>
</dbReference>
<dbReference type="InterPro" id="IPR019572">
    <property type="entry name" value="UBA_E1_SCCH"/>
</dbReference>
<dbReference type="FunFam" id="3.50.50.80:FF:000001">
    <property type="entry name" value="ubiquitin-like modifier-activating enzyme 1"/>
    <property type="match status" value="1"/>
</dbReference>
<dbReference type="GO" id="GO:0005737">
    <property type="term" value="C:cytoplasm"/>
    <property type="evidence" value="ECO:0007669"/>
    <property type="project" value="TreeGrafter"/>
</dbReference>
<evidence type="ECO:0000256" key="11">
    <source>
        <dbReference type="SAM" id="MobiDB-lite"/>
    </source>
</evidence>
<dbReference type="InterPro" id="IPR045886">
    <property type="entry name" value="ThiF/MoeB/HesA"/>
</dbReference>
<comment type="catalytic activity">
    <reaction evidence="1">
        <text>ATP + ubiquitin + [E1 ubiquitin-activating enzyme]-L-cysteine = AMP + diphosphate + S-ubiquitinyl-[E1 ubiquitin-activating enzyme]-L-cysteine.</text>
        <dbReference type="EC" id="6.2.1.45"/>
    </reaction>
</comment>
<dbReference type="GO" id="GO:0016925">
    <property type="term" value="P:protein sumoylation"/>
    <property type="evidence" value="ECO:0007669"/>
    <property type="project" value="TreeGrafter"/>
</dbReference>
<dbReference type="Gene3D" id="2.40.30.180">
    <property type="entry name" value="Ubiquitin-activating enzyme E1, FCCH domain"/>
    <property type="match status" value="1"/>
</dbReference>
<dbReference type="Gene3D" id="1.10.10.2660">
    <property type="entry name" value="Ubiquitin-activating enzyme E1, SCCH domain"/>
    <property type="match status" value="2"/>
</dbReference>
<dbReference type="GO" id="GO:0019948">
    <property type="term" value="F:SUMO activating enzyme activity"/>
    <property type="evidence" value="ECO:0007669"/>
    <property type="project" value="TreeGrafter"/>
</dbReference>
<evidence type="ECO:0000313" key="13">
    <source>
        <dbReference type="EMBL" id="KHN82553.1"/>
    </source>
</evidence>
<feature type="active site" description="Glycyl thioester intermediate" evidence="9">
    <location>
        <position position="712"/>
    </location>
</feature>
<evidence type="ECO:0000256" key="8">
    <source>
        <dbReference type="ARBA" id="ARBA00022840"/>
    </source>
</evidence>
<dbReference type="SUPFAM" id="SSF69572">
    <property type="entry name" value="Activating enzymes of the ubiquitin-like proteins"/>
    <property type="match status" value="3"/>
</dbReference>
<keyword evidence="5 10" id="KW-0436">Ligase</keyword>
<dbReference type="InterPro" id="IPR000011">
    <property type="entry name" value="UBQ/SUMO-activ_enz_E1-like"/>
</dbReference>
<evidence type="ECO:0000256" key="1">
    <source>
        <dbReference type="ARBA" id="ARBA00000488"/>
    </source>
</evidence>
<dbReference type="InterPro" id="IPR042302">
    <property type="entry name" value="E1_FCCH_sf"/>
</dbReference>
<comment type="caution">
    <text evidence="13">The sequence shown here is derived from an EMBL/GenBank/DDBJ whole genome shotgun (WGS) entry which is preliminary data.</text>
</comment>
<dbReference type="GO" id="GO:0005524">
    <property type="term" value="F:ATP binding"/>
    <property type="evidence" value="ECO:0007669"/>
    <property type="project" value="UniProtKB-KW"/>
</dbReference>
<dbReference type="GO" id="GO:0004839">
    <property type="term" value="F:ubiquitin activating enzyme activity"/>
    <property type="evidence" value="ECO:0007669"/>
    <property type="project" value="UniProtKB-EC"/>
</dbReference>
<dbReference type="GO" id="GO:0031510">
    <property type="term" value="C:SUMO activating enzyme complex"/>
    <property type="evidence" value="ECO:0007669"/>
    <property type="project" value="TreeGrafter"/>
</dbReference>
<evidence type="ECO:0000259" key="12">
    <source>
        <dbReference type="SMART" id="SM00985"/>
    </source>
</evidence>
<dbReference type="Proteomes" id="UP000031036">
    <property type="component" value="Unassembled WGS sequence"/>
</dbReference>
<comment type="similarity">
    <text evidence="3 10">Belongs to the ubiquitin-activating E1 family.</text>
</comment>
<evidence type="ECO:0000256" key="2">
    <source>
        <dbReference type="ARBA" id="ARBA00004906"/>
    </source>
</evidence>
<dbReference type="FunFam" id="3.10.290.60:FF:000001">
    <property type="entry name" value="Ubiquitin-activating enzyme E1 2"/>
    <property type="match status" value="1"/>
</dbReference>
<dbReference type="InterPro" id="IPR035985">
    <property type="entry name" value="Ubiquitin-activating_enz"/>
</dbReference>
<dbReference type="InterPro" id="IPR000594">
    <property type="entry name" value="ThiF_NAD_FAD-bd"/>
</dbReference>
<dbReference type="Pfam" id="PF00899">
    <property type="entry name" value="ThiF"/>
    <property type="match status" value="2"/>
</dbReference>
<keyword evidence="7 10" id="KW-0833">Ubl conjugation pathway</keyword>
<accession>A0A0B2VLR1</accession>
<dbReference type="InterPro" id="IPR038252">
    <property type="entry name" value="UBA_E1_C_sf"/>
</dbReference>
<dbReference type="InterPro" id="IPR042449">
    <property type="entry name" value="Ub-E1_IAD_1"/>
</dbReference>
<dbReference type="UniPathway" id="UPA00143"/>
<dbReference type="PROSITE" id="PS00865">
    <property type="entry name" value="UBIQUITIN_ACTIVAT_2"/>
    <property type="match status" value="1"/>
</dbReference>
<dbReference type="Gene3D" id="3.40.50.720">
    <property type="entry name" value="NAD(P)-binding Rossmann-like Domain"/>
    <property type="match status" value="1"/>
</dbReference>
<dbReference type="EC" id="6.2.1.45" evidence="4"/>
<dbReference type="PANTHER" id="PTHR10953:SF4">
    <property type="entry name" value="UBIQUITIN-ACTIVATING ENZYME E1 C-TERMINAL DOMAIN-CONTAINING PROTEIN"/>
    <property type="match status" value="1"/>
</dbReference>
<gene>
    <name evidence="13" type="primary">Uba1</name>
    <name evidence="13" type="ORF">Tcan_04622</name>
</gene>
<sequence length="1197" mass="134653">MIIRSDVRSRGFDDYFDNRKLSAVKAIENRLRQSRVALACWSTGCGALVKPLEHLICVNLMSSAITASQNSVDFAVAEPAKKRARVQEVAADSQESNQAMRGGAEKMEVDQSQNGTSSRPPHGSSTDGQENVLDHNLYSRQIYALGESAMMHLRHASVLISGIGSVGVEIAKNLILGGVRHVTIHDTKNTQWLDLSAQYYLREDDLGCNRAKASFERLAELNDSVVCKLNTDPVTEEFIKQFDLVVLTDAPLSLQLKVNGWTRAHNGRLLVADARGLFAFVFVDVGQEFRIDDPNGEQCKEVLIEHVDRETGDVTTLENVMHGFEDGDFISFTEVKGMTELNEIDAVPITVKKPHIFNIGTVAAKFSEYMEGGRASQVKKPKFVTHKSLAESVNDPEFLVWDFAKLDNPAQLHLLWQALYKFEEKYGRHPTPRCDADAELLKKELPKEGEVDEELLKMFSYQASGNLVAIASVVGGIAAQEAMKAVTHHMTPLEQYLYIDCLEALHGVWSPFDSSKLRVEDCKPRNCRYDGQIAVFGEAYQKAIMKQKFFIVGAGAIGCELLKNLAMMGLGCDKAGKGVVKITDMDQIEISNLNRQFLFRRNDVGSKKSEVAAHAVLAFNPDLNIEALSERVGADTESIFTDEFFAGLNGVLNALDNVDARRYMDRRCVYYRLPLLESGTMGTKGNVQVVYPHLTESYGSSADPPEKDIPICTLKNFPNEIQHTIQWGRELFEGLFTNPAETVNQFLSDERAFLERVEHMSVHQRIQVLDQVKRALIDDRSQTAEDCIRWSRLLFQENYHNAIAQLLHTFPPDQMTSQGVKFWSGSKRCPHVLEFDPNKDEHFNFVYAASILRAQQYNIEPILDKKKIIEVLKDVKPEPFKPKSGVKIAVTEAEAKEQAEVSEEDADTQISALKIKLAKLNTKALRRLTPIDFEKDDDTNHHMEFITAASNLRAENYDIQPADRMKISALKIKLAKLNTKALRRLTPIDFEKDDDTNHHMEFITAASNLRAENYDIQPADRMKTKQIAGRIIPAIATTTATVAGLVCVELHKIIGSGSEQLQVPLDQFRNGFLNMALPFFAFSDPIAAPKKKYHDQTFTLWDRLEIQGPKSLKELIDWIQEQSKLEVSMLSSGVSLIYSFFMSGTKRAERMNQDVRTVVEEVSRRKMPAHARSLVLEVMATDKNDDDVEIPYIKYNF</sequence>
<dbReference type="Pfam" id="PF10585">
    <property type="entry name" value="UBA_E1_SCCH"/>
    <property type="match status" value="2"/>
</dbReference>
<evidence type="ECO:0000256" key="9">
    <source>
        <dbReference type="PROSITE-ProRule" id="PRU10132"/>
    </source>
</evidence>
<dbReference type="EMBL" id="JPKZ01001337">
    <property type="protein sequence ID" value="KHN82553.1"/>
    <property type="molecule type" value="Genomic_DNA"/>
</dbReference>
<dbReference type="CDD" id="cd01490">
    <property type="entry name" value="Ube1_repeat2"/>
    <property type="match status" value="1"/>
</dbReference>
<dbReference type="InterPro" id="IPR018075">
    <property type="entry name" value="UBQ-activ_enz_E1"/>
</dbReference>
<dbReference type="Gene3D" id="3.50.50.80">
    <property type="entry name" value="Ubiquitin-activating enzyme E1, inactive adenylation domain, subdomain 1"/>
    <property type="match status" value="1"/>
</dbReference>
<dbReference type="Gene3D" id="3.40.50.12550">
    <property type="entry name" value="Ubiquitin-activating enzyme E1, inactive adenylation domain, subdomain 2"/>
    <property type="match status" value="1"/>
</dbReference>
<protein>
    <recommendedName>
        <fullName evidence="4">E1 ubiquitin-activating enzyme</fullName>
        <ecNumber evidence="4">6.2.1.45</ecNumber>
    </recommendedName>
</protein>
<feature type="region of interest" description="Disordered" evidence="11">
    <location>
        <begin position="87"/>
        <end position="131"/>
    </location>
</feature>
<dbReference type="PRINTS" id="PR01849">
    <property type="entry name" value="UBIQUITINACT"/>
</dbReference>
<evidence type="ECO:0000256" key="6">
    <source>
        <dbReference type="ARBA" id="ARBA00022741"/>
    </source>
</evidence>
<dbReference type="InterPro" id="IPR033127">
    <property type="entry name" value="UBQ-activ_enz_E1_Cys_AS"/>
</dbReference>
<dbReference type="FunFam" id="3.50.50.80:FF:000002">
    <property type="entry name" value="SUMO-activating enzyme subunit 2"/>
    <property type="match status" value="1"/>
</dbReference>